<dbReference type="InterPro" id="IPR036985">
    <property type="entry name" value="Transglutaminase-like_sf"/>
</dbReference>
<dbReference type="GO" id="GO:0006289">
    <property type="term" value="P:nucleotide-excision repair"/>
    <property type="evidence" value="ECO:0007669"/>
    <property type="project" value="InterPro"/>
</dbReference>
<dbReference type="GO" id="GO:0003684">
    <property type="term" value="F:damaged DNA binding"/>
    <property type="evidence" value="ECO:0007669"/>
    <property type="project" value="InterPro"/>
</dbReference>
<dbReference type="SMART" id="SM01030">
    <property type="entry name" value="BHD_1"/>
    <property type="match status" value="1"/>
</dbReference>
<evidence type="ECO:0000313" key="9">
    <source>
        <dbReference type="EMBL" id="CAB3998693.1"/>
    </source>
</evidence>
<feature type="compositionally biased region" description="Basic and acidic residues" evidence="8">
    <location>
        <begin position="29"/>
        <end position="48"/>
    </location>
</feature>
<keyword evidence="5" id="KW-0238">DNA-binding</keyword>
<feature type="compositionally biased region" description="Basic residues" evidence="8">
    <location>
        <begin position="1"/>
        <end position="12"/>
    </location>
</feature>
<dbReference type="GO" id="GO:0003697">
    <property type="term" value="F:single-stranded DNA binding"/>
    <property type="evidence" value="ECO:0007669"/>
    <property type="project" value="TreeGrafter"/>
</dbReference>
<keyword evidence="10" id="KW-1185">Reference proteome</keyword>
<feature type="compositionally biased region" description="Basic and acidic residues" evidence="8">
    <location>
        <begin position="108"/>
        <end position="123"/>
    </location>
</feature>
<evidence type="ECO:0000256" key="7">
    <source>
        <dbReference type="ARBA" id="ARBA00023242"/>
    </source>
</evidence>
<evidence type="ECO:0000256" key="8">
    <source>
        <dbReference type="SAM" id="MobiDB-lite"/>
    </source>
</evidence>
<evidence type="ECO:0000256" key="6">
    <source>
        <dbReference type="ARBA" id="ARBA00023204"/>
    </source>
</evidence>
<dbReference type="SMART" id="SM01031">
    <property type="entry name" value="BHD_2"/>
    <property type="match status" value="1"/>
</dbReference>
<keyword evidence="4" id="KW-0227">DNA damage</keyword>
<accession>A0A7D9E222</accession>
<dbReference type="InterPro" id="IPR018026">
    <property type="entry name" value="DNA_repair_Rad4-like"/>
</dbReference>
<gene>
    <name evidence="9" type="ORF">PACLA_8A042616</name>
</gene>
<dbReference type="GO" id="GO:0005737">
    <property type="term" value="C:cytoplasm"/>
    <property type="evidence" value="ECO:0007669"/>
    <property type="project" value="TreeGrafter"/>
</dbReference>
<dbReference type="InterPro" id="IPR018326">
    <property type="entry name" value="Rad4_beta-hairpin_dom1"/>
</dbReference>
<evidence type="ECO:0000256" key="2">
    <source>
        <dbReference type="ARBA" id="ARBA00009525"/>
    </source>
</evidence>
<comment type="caution">
    <text evidence="9">The sequence shown here is derived from an EMBL/GenBank/DDBJ whole genome shotgun (WGS) entry which is preliminary data.</text>
</comment>
<dbReference type="NCBIfam" id="TIGR00605">
    <property type="entry name" value="rad4"/>
    <property type="match status" value="1"/>
</dbReference>
<protein>
    <submittedName>
        <fullName evidence="9">DNA repair complementing XP-C cells, partial</fullName>
    </submittedName>
</protein>
<dbReference type="Pfam" id="PF10404">
    <property type="entry name" value="BHD_2"/>
    <property type="match status" value="1"/>
</dbReference>
<dbReference type="Gene3D" id="2.20.20.110">
    <property type="entry name" value="Rad4, beta-hairpin domain BHD1"/>
    <property type="match status" value="1"/>
</dbReference>
<dbReference type="InterPro" id="IPR018325">
    <property type="entry name" value="Rad4/PNGase_transGLS-fold"/>
</dbReference>
<dbReference type="Proteomes" id="UP001152795">
    <property type="component" value="Unassembled WGS sequence"/>
</dbReference>
<name>A0A7D9E222_PARCT</name>
<dbReference type="PANTHER" id="PTHR12135:SF0">
    <property type="entry name" value="DNA REPAIR PROTEIN COMPLEMENTING XP-C CELLS"/>
    <property type="match status" value="1"/>
</dbReference>
<feature type="compositionally biased region" description="Basic and acidic residues" evidence="8">
    <location>
        <begin position="498"/>
        <end position="508"/>
    </location>
</feature>
<feature type="compositionally biased region" description="Polar residues" evidence="8">
    <location>
        <begin position="179"/>
        <end position="195"/>
    </location>
</feature>
<feature type="compositionally biased region" description="Basic and acidic residues" evidence="8">
    <location>
        <begin position="196"/>
        <end position="219"/>
    </location>
</feature>
<dbReference type="GO" id="GO:0000111">
    <property type="term" value="C:nucleotide-excision repair factor 2 complex"/>
    <property type="evidence" value="ECO:0007669"/>
    <property type="project" value="TreeGrafter"/>
</dbReference>
<feature type="compositionally biased region" description="Basic and acidic residues" evidence="8">
    <location>
        <begin position="529"/>
        <end position="538"/>
    </location>
</feature>
<evidence type="ECO:0000256" key="5">
    <source>
        <dbReference type="ARBA" id="ARBA00023125"/>
    </source>
</evidence>
<dbReference type="GO" id="GO:0071942">
    <property type="term" value="C:XPC complex"/>
    <property type="evidence" value="ECO:0007669"/>
    <property type="project" value="TreeGrafter"/>
</dbReference>
<dbReference type="GO" id="GO:0006298">
    <property type="term" value="P:mismatch repair"/>
    <property type="evidence" value="ECO:0007669"/>
    <property type="project" value="TreeGrafter"/>
</dbReference>
<dbReference type="FunFam" id="3.30.70.2460:FF:000001">
    <property type="entry name" value="DNA repair protein Rad4 family"/>
    <property type="match status" value="1"/>
</dbReference>
<dbReference type="EMBL" id="CACRXK020003413">
    <property type="protein sequence ID" value="CAB3998693.1"/>
    <property type="molecule type" value="Genomic_DNA"/>
</dbReference>
<dbReference type="SUPFAM" id="SSF54001">
    <property type="entry name" value="Cysteine proteinases"/>
    <property type="match status" value="1"/>
</dbReference>
<reference evidence="9" key="1">
    <citation type="submission" date="2020-04" db="EMBL/GenBank/DDBJ databases">
        <authorList>
            <person name="Alioto T."/>
            <person name="Alioto T."/>
            <person name="Gomez Garrido J."/>
        </authorList>
    </citation>
    <scope>NUCLEOTIDE SEQUENCE</scope>
    <source>
        <strain evidence="9">A484AB</strain>
    </source>
</reference>
<comment type="subcellular location">
    <subcellularLocation>
        <location evidence="1">Nucleus</location>
    </subcellularLocation>
</comment>
<dbReference type="FunFam" id="2.20.20.110:FF:000001">
    <property type="entry name" value="DNA repair protein complementing XP-C cells"/>
    <property type="match status" value="1"/>
</dbReference>
<keyword evidence="3" id="KW-0597">Phosphoprotein</keyword>
<feature type="region of interest" description="Disordered" evidence="8">
    <location>
        <begin position="590"/>
        <end position="624"/>
    </location>
</feature>
<evidence type="ECO:0000256" key="1">
    <source>
        <dbReference type="ARBA" id="ARBA00004123"/>
    </source>
</evidence>
<dbReference type="InterPro" id="IPR018327">
    <property type="entry name" value="BHD_2"/>
</dbReference>
<dbReference type="AlphaFoldDB" id="A0A7D9E222"/>
<dbReference type="InterPro" id="IPR038765">
    <property type="entry name" value="Papain-like_cys_pep_sf"/>
</dbReference>
<feature type="region of interest" description="Disordered" evidence="8">
    <location>
        <begin position="1"/>
        <end position="290"/>
    </location>
</feature>
<proteinExistence type="inferred from homology"/>
<keyword evidence="6" id="KW-0234">DNA repair</keyword>
<dbReference type="OrthoDB" id="300780at2759"/>
<dbReference type="Pfam" id="PF10403">
    <property type="entry name" value="BHD_1"/>
    <property type="match status" value="1"/>
</dbReference>
<evidence type="ECO:0000313" key="10">
    <source>
        <dbReference type="Proteomes" id="UP001152795"/>
    </source>
</evidence>
<dbReference type="Gene3D" id="3.30.70.2460">
    <property type="entry name" value="Rad4, beta-hairpin domain BHD3"/>
    <property type="match status" value="1"/>
</dbReference>
<dbReference type="InterPro" id="IPR004583">
    <property type="entry name" value="DNA_repair_Rad4"/>
</dbReference>
<feature type="compositionally biased region" description="Polar residues" evidence="8">
    <location>
        <begin position="248"/>
        <end position="261"/>
    </location>
</feature>
<organism evidence="9 10">
    <name type="scientific">Paramuricea clavata</name>
    <name type="common">Red gorgonian</name>
    <name type="synonym">Violescent sea-whip</name>
    <dbReference type="NCBI Taxonomy" id="317549"/>
    <lineage>
        <taxon>Eukaryota</taxon>
        <taxon>Metazoa</taxon>
        <taxon>Cnidaria</taxon>
        <taxon>Anthozoa</taxon>
        <taxon>Octocorallia</taxon>
        <taxon>Malacalcyonacea</taxon>
        <taxon>Plexauridae</taxon>
        <taxon>Paramuricea</taxon>
    </lineage>
</organism>
<feature type="compositionally biased region" description="Polar residues" evidence="8">
    <location>
        <begin position="72"/>
        <end position="87"/>
    </location>
</feature>
<dbReference type="Pfam" id="PF03835">
    <property type="entry name" value="Rad4"/>
    <property type="match status" value="1"/>
</dbReference>
<feature type="compositionally biased region" description="Low complexity" evidence="8">
    <location>
        <begin position="539"/>
        <end position="551"/>
    </location>
</feature>
<dbReference type="SMART" id="SM01032">
    <property type="entry name" value="BHD_3"/>
    <property type="match status" value="1"/>
</dbReference>
<evidence type="ECO:0000256" key="3">
    <source>
        <dbReference type="ARBA" id="ARBA00022553"/>
    </source>
</evidence>
<feature type="compositionally biased region" description="Polar residues" evidence="8">
    <location>
        <begin position="552"/>
        <end position="561"/>
    </location>
</feature>
<dbReference type="Gene3D" id="3.90.260.10">
    <property type="entry name" value="Transglutaminase-like"/>
    <property type="match status" value="1"/>
</dbReference>
<dbReference type="InterPro" id="IPR042488">
    <property type="entry name" value="Rad4_BHD3_sf"/>
</dbReference>
<keyword evidence="7" id="KW-0539">Nucleus</keyword>
<sequence>MERKTLPTKRKLSANICEENPRNKKKKMRSNEKNKRKNEKSLVCEKSNEGTIINDKISDDSKTSAKKVAKGSKTQTSKAQKAVTPTQEKCRKKSVNNESSDELPLSEIIKRSKAEQNVKEKLPIKKKPKKCSPSSQVGRTVEAKVKIVKSATNLDSSSKNAAKKEKNEVSSCPKGKSFKANNKNTLTDVDQTSNRDTTKVKEKVFKAKNSDQTSNKDAKTSSSNKQECKAPSPVKHKRKAKDFEDAKGNSSAKYKQLSSNETKSRKEKVSLGEEQTVGHLSVKEMAKEGKVSERIVEDFDDSDEDGDASEMDWEDVAEVSGIFDDSDAENVTSDMPSTSSNVEVTLTVPGQKKSKCGRPSQEEIRKWIQRKINRVKKEGQITAHKVHLLALLAIGLKKNEMCNNPLVKAVGLSLLPDVFAQRKDLKTWDIPYLTRITTWMKNKAPNPGEVHTGNSEATYLMRVLEKKVYLLIVILRALGLSVRLVMSLQVLSNKIEDVKKSKKPETKRNKTPGKTKETTQLTKTPKQTAKKEAKKTPKETLLTKLKGKSTPAKSGTPSTSKSSRKKAKVDYTGETKSEYFTESLSDDDEDFEIPALKTPKRGRSGGSRPVEPRQHAPAGGETSGIVKKGRDIWIEVYLEKEKKWICIDGDIGSVNQPDECEKLATKPIKYVMTFDNECSIKDVTRRYASGWLTTTPKLRVDPDWVTKTMNFYRTKNLKRDKKEDSLLKARLLRKPLPQTVSEYKNHPLYVLKRHLLKFQAIYPESAATLGFCRGEAVYSRECVHTLHTRELWMKEARVVKAGEETYKIVKGRKSRRKMLENVGEVKAELFGRWQTKEYIPPPVVDGKVPRNEYGNVELFKPSMLPAGACHIQIPGIHRLARKLNIDAALAVVGFDFHGGFNHPIMDGVVVGEEYKEQLLLAWDKEQDEKIEREQAKREKRVLDNWTHLVRSLRIRERLKRKYNVEEDVVPKSKVKSDSPKETEDMTDISLSWPLNKQEGKTARDDDGHCHVFLSANHVQDPVTGEWSKTCACGLKEPLEVL</sequence>
<feature type="region of interest" description="Disordered" evidence="8">
    <location>
        <begin position="498"/>
        <end position="572"/>
    </location>
</feature>
<feature type="compositionally biased region" description="Basic and acidic residues" evidence="8">
    <location>
        <begin position="281"/>
        <end position="290"/>
    </location>
</feature>
<feature type="compositionally biased region" description="Basic and acidic residues" evidence="8">
    <location>
        <begin position="262"/>
        <end position="271"/>
    </location>
</feature>
<evidence type="ECO:0000256" key="4">
    <source>
        <dbReference type="ARBA" id="ARBA00022763"/>
    </source>
</evidence>
<dbReference type="PANTHER" id="PTHR12135">
    <property type="entry name" value="DNA REPAIR PROTEIN XP-C / RAD4"/>
    <property type="match status" value="1"/>
</dbReference>
<dbReference type="InterPro" id="IPR018328">
    <property type="entry name" value="Rad4_beta-hairpin_dom3"/>
</dbReference>
<dbReference type="Pfam" id="PF10405">
    <property type="entry name" value="BHD_3"/>
    <property type="match status" value="1"/>
</dbReference>
<comment type="similarity">
    <text evidence="2">Belongs to the XPC family.</text>
</comment>